<evidence type="ECO:0000313" key="9">
    <source>
        <dbReference type="EMBL" id="PYC77500.1"/>
    </source>
</evidence>
<feature type="domain" description="LD-carboxypeptidase C-terminal" evidence="8">
    <location>
        <begin position="207"/>
        <end position="317"/>
    </location>
</feature>
<comment type="caution">
    <text evidence="9">The sequence shown here is derived from an EMBL/GenBank/DDBJ whole genome shotgun (WGS) entry which is preliminary data.</text>
</comment>
<evidence type="ECO:0000256" key="2">
    <source>
        <dbReference type="ARBA" id="ARBA00022645"/>
    </source>
</evidence>
<gene>
    <name evidence="9" type="ORF">C7C46_18620</name>
</gene>
<keyword evidence="5" id="KW-0720">Serine protease</keyword>
<sequence length="333" mass="34726">MERLDDAATNLAGLAGLPDLPDLPALTELTRSRRLVPGDRVALVAPSGRIDEERLTAGCALLRSWGLEPVVGAHVLGSHPRLSYFSGTDAERTGDFQQAWLDPSISAVLCARGGYGAQRVVDQLDWDALRAAGPKTLIGFSDVTALHEAVAQRLGLSSLYGPMGAGISFISDPGTAEHLRRTLFEPETVQQLTGPQAAPLVPGRAHGITAGGCAAVLAADRGTPGARPSYAGAILLLEDTHESPYALDRILTQLIRSGALAGVRGIALGSWEGCGDPDRVREVMAERLAPLGVPVLWELGFGHSPATLTVPLGLPAVLDADAGTLTLDLPALT</sequence>
<dbReference type="InterPro" id="IPR040921">
    <property type="entry name" value="Peptidase_S66C"/>
</dbReference>
<dbReference type="InterPro" id="IPR003507">
    <property type="entry name" value="S66_fam"/>
</dbReference>
<dbReference type="GO" id="GO:0004180">
    <property type="term" value="F:carboxypeptidase activity"/>
    <property type="evidence" value="ECO:0007669"/>
    <property type="project" value="UniProtKB-KW"/>
</dbReference>
<evidence type="ECO:0000256" key="5">
    <source>
        <dbReference type="ARBA" id="ARBA00022825"/>
    </source>
</evidence>
<dbReference type="PANTHER" id="PTHR30237">
    <property type="entry name" value="MURAMOYLTETRAPEPTIDE CARBOXYPEPTIDASE"/>
    <property type="match status" value="1"/>
</dbReference>
<feature type="active site" description="Charge relay system" evidence="6">
    <location>
        <position position="238"/>
    </location>
</feature>
<evidence type="ECO:0000313" key="10">
    <source>
        <dbReference type="Proteomes" id="UP000248039"/>
    </source>
</evidence>
<proteinExistence type="inferred from homology"/>
<name>A0A2V4N162_9ACTN</name>
<dbReference type="GO" id="GO:0008236">
    <property type="term" value="F:serine-type peptidase activity"/>
    <property type="evidence" value="ECO:0007669"/>
    <property type="project" value="UniProtKB-KW"/>
</dbReference>
<evidence type="ECO:0000256" key="3">
    <source>
        <dbReference type="ARBA" id="ARBA00022670"/>
    </source>
</evidence>
<evidence type="ECO:0000259" key="8">
    <source>
        <dbReference type="Pfam" id="PF17676"/>
    </source>
</evidence>
<dbReference type="EMBL" id="PYBW01000060">
    <property type="protein sequence ID" value="PYC77500.1"/>
    <property type="molecule type" value="Genomic_DNA"/>
</dbReference>
<dbReference type="Pfam" id="PF17676">
    <property type="entry name" value="Peptidase_S66C"/>
    <property type="match status" value="1"/>
</dbReference>
<dbReference type="Proteomes" id="UP000248039">
    <property type="component" value="Unassembled WGS sequence"/>
</dbReference>
<dbReference type="PIRSF" id="PIRSF028757">
    <property type="entry name" value="LD-carboxypeptidase"/>
    <property type="match status" value="1"/>
</dbReference>
<dbReference type="AlphaFoldDB" id="A0A2V4N162"/>
<dbReference type="InterPro" id="IPR029062">
    <property type="entry name" value="Class_I_gatase-like"/>
</dbReference>
<accession>A0A2V4N162</accession>
<feature type="active site" description="Charge relay system" evidence="6">
    <location>
        <position position="303"/>
    </location>
</feature>
<protein>
    <submittedName>
        <fullName evidence="9">LD-carboxypeptidase</fullName>
    </submittedName>
</protein>
<keyword evidence="4" id="KW-0378">Hydrolase</keyword>
<evidence type="ECO:0000256" key="6">
    <source>
        <dbReference type="PIRSR" id="PIRSR028757-1"/>
    </source>
</evidence>
<dbReference type="OrthoDB" id="9807329at2"/>
<reference evidence="9 10" key="1">
    <citation type="submission" date="2018-03" db="EMBL/GenBank/DDBJ databases">
        <title>Bioinformatic expansion and discovery of thiopeptide antibiotics.</title>
        <authorList>
            <person name="Schwalen C.J."/>
            <person name="Hudson G.A."/>
            <person name="Mitchell D.A."/>
        </authorList>
    </citation>
    <scope>NUCLEOTIDE SEQUENCE [LARGE SCALE GENOMIC DNA]</scope>
    <source>
        <strain evidence="9 10">ATCC 21389</strain>
    </source>
</reference>
<evidence type="ECO:0000256" key="4">
    <source>
        <dbReference type="ARBA" id="ARBA00022801"/>
    </source>
</evidence>
<dbReference type="RefSeq" id="WP_110670996.1">
    <property type="nucleotide sequence ID" value="NZ_PYBW01000060.1"/>
</dbReference>
<dbReference type="Pfam" id="PF02016">
    <property type="entry name" value="Peptidase_S66"/>
    <property type="match status" value="1"/>
</dbReference>
<keyword evidence="10" id="KW-1185">Reference proteome</keyword>
<evidence type="ECO:0000259" key="7">
    <source>
        <dbReference type="Pfam" id="PF02016"/>
    </source>
</evidence>
<keyword evidence="2 9" id="KW-0121">Carboxypeptidase</keyword>
<feature type="active site" description="Nucleophile" evidence="6">
    <location>
        <position position="141"/>
    </location>
</feature>
<feature type="domain" description="LD-carboxypeptidase N-terminal" evidence="7">
    <location>
        <begin position="41"/>
        <end position="161"/>
    </location>
</feature>
<dbReference type="Gene3D" id="3.40.50.10740">
    <property type="entry name" value="Class I glutamine amidotransferase-like"/>
    <property type="match status" value="1"/>
</dbReference>
<evidence type="ECO:0000256" key="1">
    <source>
        <dbReference type="ARBA" id="ARBA00010233"/>
    </source>
</evidence>
<dbReference type="InterPro" id="IPR027461">
    <property type="entry name" value="Carboxypeptidase_A_C_sf"/>
</dbReference>
<dbReference type="SUPFAM" id="SSF52317">
    <property type="entry name" value="Class I glutamine amidotransferase-like"/>
    <property type="match status" value="1"/>
</dbReference>
<keyword evidence="3" id="KW-0645">Protease</keyword>
<dbReference type="InterPro" id="IPR027478">
    <property type="entry name" value="LdcA_N"/>
</dbReference>
<dbReference type="GO" id="GO:0006508">
    <property type="term" value="P:proteolysis"/>
    <property type="evidence" value="ECO:0007669"/>
    <property type="project" value="UniProtKB-KW"/>
</dbReference>
<comment type="similarity">
    <text evidence="1">Belongs to the peptidase S66 family.</text>
</comment>
<dbReference type="CDD" id="cd07025">
    <property type="entry name" value="Peptidase_S66"/>
    <property type="match status" value="1"/>
</dbReference>
<dbReference type="InterPro" id="IPR040449">
    <property type="entry name" value="Peptidase_S66_N"/>
</dbReference>
<dbReference type="Gene3D" id="3.50.30.60">
    <property type="entry name" value="LD-carboxypeptidase A C-terminal domain-like"/>
    <property type="match status" value="1"/>
</dbReference>
<dbReference type="SUPFAM" id="SSF141986">
    <property type="entry name" value="LD-carboxypeptidase A C-terminal domain-like"/>
    <property type="match status" value="1"/>
</dbReference>
<dbReference type="PANTHER" id="PTHR30237:SF2">
    <property type="entry name" value="MUREIN TETRAPEPTIDE CARBOXYPEPTIDASE"/>
    <property type="match status" value="1"/>
</dbReference>
<organism evidence="9 10">
    <name type="scientific">Streptomyces tateyamensis</name>
    <dbReference type="NCBI Taxonomy" id="565073"/>
    <lineage>
        <taxon>Bacteria</taxon>
        <taxon>Bacillati</taxon>
        <taxon>Actinomycetota</taxon>
        <taxon>Actinomycetes</taxon>
        <taxon>Kitasatosporales</taxon>
        <taxon>Streptomycetaceae</taxon>
        <taxon>Streptomyces</taxon>
    </lineage>
</organism>